<feature type="active site" description="Proton acceptor" evidence="15">
    <location>
        <position position="614"/>
    </location>
</feature>
<dbReference type="PIRSF" id="PIRSF000137">
    <property type="entry name" value="Alcohol_oxidase"/>
    <property type="match status" value="1"/>
</dbReference>
<dbReference type="Pfam" id="PF05199">
    <property type="entry name" value="GMC_oxred_C"/>
    <property type="match status" value="1"/>
</dbReference>
<dbReference type="InterPro" id="IPR007867">
    <property type="entry name" value="GMC_OxRtase_C"/>
</dbReference>
<organism evidence="19 20">
    <name type="scientific">Gymnopilus dilepis</name>
    <dbReference type="NCBI Taxonomy" id="231916"/>
    <lineage>
        <taxon>Eukaryota</taxon>
        <taxon>Fungi</taxon>
        <taxon>Dikarya</taxon>
        <taxon>Basidiomycota</taxon>
        <taxon>Agaricomycotina</taxon>
        <taxon>Agaricomycetes</taxon>
        <taxon>Agaricomycetidae</taxon>
        <taxon>Agaricales</taxon>
        <taxon>Agaricineae</taxon>
        <taxon>Hymenogastraceae</taxon>
        <taxon>Gymnopilus</taxon>
    </lineage>
</organism>
<dbReference type="AlphaFoldDB" id="A0A409XX60"/>
<feature type="chain" id="PRO_5019169251" description="pyranose dehydrogenase (acceptor)" evidence="17">
    <location>
        <begin position="22"/>
        <end position="633"/>
    </location>
</feature>
<dbReference type="GO" id="GO:0033718">
    <property type="term" value="F:pyranose dehydrogenase (acceptor) activity"/>
    <property type="evidence" value="ECO:0007669"/>
    <property type="project" value="UniProtKB-EC"/>
</dbReference>
<evidence type="ECO:0000256" key="10">
    <source>
        <dbReference type="ARBA" id="ARBA00033986"/>
    </source>
</evidence>
<keyword evidence="20" id="KW-1185">Reference proteome</keyword>
<sequence>MVFPRWSELHLLLVLFTSVQGKIIQSLNEVRAGYDYVIVGGGTAGCVLANRLSENPRTKVLVVEAGGRIRLSNAGILATEIPFLGVTLPGTAVDWNFTSTPQAGLDGRIIPYPRGFVLGGSSSIRTDFATDLMTWNRGSNDVWDRWARITHDPGWSSESIQAFYLKNNKIVASADHHDTTGEFVPPAHGHGPVEVSLPGFPTELESRVFNTSKEVGGRFPFTVDLNAGKTIVSNQVDIFNLRSDAALSGFMQSSIGEAKRSSAATAYLGPILNRTNLDVLINTRATKLLPSGLPGGRLLINAVELATNSSGPRHRVTANKEIILCAGTFGSPQLLLLSGIGPKPTLISRGIPSLVDLPSVGQNLTDHVAVANYFLVNSNATFDAILRNSTLLGEDLQEYLREGEGLLVDSPANTQGFARLPSNSPILQQFEDPSAGPLSAHMEYIFINLNSPFIYARHHLQDGFGSFGPLTQPSEGNFLTVLSGVVSPTSRGSVSVASSSTFDDPVIDPALLSTDFDILTMVQAMKDVQTFVSASPWAGFVIGPFGDLANATTDAEKAALARKLAVVFSHPAGTAAMSPVGATWGVVDPDLTVKGVKGLRIVDASVFPAIPESHIQAVVYTVAERAAHLILNN</sequence>
<comment type="subunit">
    <text evidence="4">Monomer.</text>
</comment>
<dbReference type="PANTHER" id="PTHR11552:SF147">
    <property type="entry name" value="CHOLINE DEHYDROGENASE, MITOCHONDRIAL"/>
    <property type="match status" value="1"/>
</dbReference>
<dbReference type="Pfam" id="PF00732">
    <property type="entry name" value="GMC_oxred_N"/>
    <property type="match status" value="1"/>
</dbReference>
<comment type="catalytic activity">
    <reaction evidence="12">
        <text>pyranose + acceptor = pyranos-3-ulose + reduced acceptor.</text>
        <dbReference type="EC" id="1.1.99.29"/>
    </reaction>
</comment>
<evidence type="ECO:0000256" key="13">
    <source>
        <dbReference type="ARBA" id="ARBA00034050"/>
    </source>
</evidence>
<keyword evidence="6" id="KW-0964">Secreted</keyword>
<protein>
    <recommendedName>
        <fullName evidence="5">pyranose dehydrogenase (acceptor)</fullName>
        <ecNumber evidence="5">1.1.99.29</ecNumber>
    </recommendedName>
</protein>
<feature type="domain" description="Glucose-methanol-choline oxidoreductase N-terminal" evidence="18">
    <location>
        <begin position="327"/>
        <end position="341"/>
    </location>
</feature>
<dbReference type="Gene3D" id="3.50.50.60">
    <property type="entry name" value="FAD/NAD(P)-binding domain"/>
    <property type="match status" value="1"/>
</dbReference>
<evidence type="ECO:0000256" key="17">
    <source>
        <dbReference type="SAM" id="SignalP"/>
    </source>
</evidence>
<evidence type="ECO:0000313" key="20">
    <source>
        <dbReference type="Proteomes" id="UP000284706"/>
    </source>
</evidence>
<gene>
    <name evidence="19" type="ORF">CVT26_008202</name>
</gene>
<dbReference type="Proteomes" id="UP000284706">
    <property type="component" value="Unassembled WGS sequence"/>
</dbReference>
<dbReference type="EC" id="1.1.99.29" evidence="5"/>
<dbReference type="SUPFAM" id="SSF54373">
    <property type="entry name" value="FAD-linked reductases, C-terminal domain"/>
    <property type="match status" value="1"/>
</dbReference>
<dbReference type="EMBL" id="NHYE01001428">
    <property type="protein sequence ID" value="PPQ95357.1"/>
    <property type="molecule type" value="Genomic_DNA"/>
</dbReference>
<comment type="caution">
    <text evidence="19">The sequence shown here is derived from an EMBL/GenBank/DDBJ whole genome shotgun (WGS) entry which is preliminary data.</text>
</comment>
<evidence type="ECO:0000256" key="12">
    <source>
        <dbReference type="ARBA" id="ARBA00034029"/>
    </source>
</evidence>
<evidence type="ECO:0000256" key="15">
    <source>
        <dbReference type="PIRSR" id="PIRSR000137-1"/>
    </source>
</evidence>
<reference evidence="19 20" key="1">
    <citation type="journal article" date="2018" name="Evol. Lett.">
        <title>Horizontal gene cluster transfer increased hallucinogenic mushroom diversity.</title>
        <authorList>
            <person name="Reynolds H.T."/>
            <person name="Vijayakumar V."/>
            <person name="Gluck-Thaler E."/>
            <person name="Korotkin H.B."/>
            <person name="Matheny P.B."/>
            <person name="Slot J.C."/>
        </authorList>
    </citation>
    <scope>NUCLEOTIDE SEQUENCE [LARGE SCALE GENOMIC DNA]</scope>
    <source>
        <strain evidence="19 20">SRW20</strain>
    </source>
</reference>
<evidence type="ECO:0000256" key="9">
    <source>
        <dbReference type="ARBA" id="ARBA00024699"/>
    </source>
</evidence>
<evidence type="ECO:0000256" key="4">
    <source>
        <dbReference type="ARBA" id="ARBA00011245"/>
    </source>
</evidence>
<evidence type="ECO:0000313" key="19">
    <source>
        <dbReference type="EMBL" id="PPQ95357.1"/>
    </source>
</evidence>
<comment type="cofactor">
    <cofactor evidence="1 16">
        <name>FAD</name>
        <dbReference type="ChEBI" id="CHEBI:57692"/>
    </cofactor>
</comment>
<evidence type="ECO:0000256" key="3">
    <source>
        <dbReference type="ARBA" id="ARBA00010790"/>
    </source>
</evidence>
<dbReference type="InParanoid" id="A0A409XX60"/>
<evidence type="ECO:0000256" key="7">
    <source>
        <dbReference type="ARBA" id="ARBA00022630"/>
    </source>
</evidence>
<comment type="similarity">
    <text evidence="3">Belongs to the GMC oxidoreductase family.</text>
</comment>
<evidence type="ECO:0000256" key="11">
    <source>
        <dbReference type="ARBA" id="ARBA00034010"/>
    </source>
</evidence>
<keyword evidence="8 16" id="KW-0274">FAD</keyword>
<evidence type="ECO:0000256" key="2">
    <source>
        <dbReference type="ARBA" id="ARBA00004613"/>
    </source>
</evidence>
<comment type="catalytic activity">
    <reaction evidence="14">
        <text>a pyranoside + acceptor = a pyranosid-3,4-diulose + reduced acceptor.</text>
        <dbReference type="EC" id="1.1.99.29"/>
    </reaction>
</comment>
<comment type="function">
    <text evidence="9">Catalyzes the single-oxidation or sequential double oxidation reaction of carbohydrates primarily at carbon-2 and/or carbon-3 with the concomitant reduction of the flavin. The enzyme exhibits a broad sugar substrate specificity, oxidizing different aldopyranoses to the corresponding C-1, C-2, C-3 or C-1,2, C-2,3 and C-3,4 (di)dehydro sugars with substrate-specific regioselectivity. Accepts only a narrow range of electron acceptors such as substituted benzoquinones and complexed metal ions and reacts extremely slowly with O(2) as acceptor. May play a role in the natural recycling of plant matter by oxidizing all major monosaccharides in lignocellulose and by reducing quinone compounds or reactive radical species generated during lignin depolymerization.</text>
</comment>
<dbReference type="OrthoDB" id="269227at2759"/>
<dbReference type="STRING" id="231916.A0A409XX60"/>
<dbReference type="PANTHER" id="PTHR11552">
    <property type="entry name" value="GLUCOSE-METHANOL-CHOLINE GMC OXIDOREDUCTASE"/>
    <property type="match status" value="1"/>
</dbReference>
<keyword evidence="17" id="KW-0732">Signal</keyword>
<dbReference type="GO" id="GO:0050660">
    <property type="term" value="F:flavin adenine dinucleotide binding"/>
    <property type="evidence" value="ECO:0007669"/>
    <property type="project" value="InterPro"/>
</dbReference>
<evidence type="ECO:0000256" key="5">
    <source>
        <dbReference type="ARBA" id="ARBA00013177"/>
    </source>
</evidence>
<evidence type="ECO:0000256" key="1">
    <source>
        <dbReference type="ARBA" id="ARBA00001974"/>
    </source>
</evidence>
<dbReference type="GO" id="GO:0005576">
    <property type="term" value="C:extracellular region"/>
    <property type="evidence" value="ECO:0007669"/>
    <property type="project" value="UniProtKB-SubCell"/>
</dbReference>
<proteinExistence type="inferred from homology"/>
<name>A0A409XX60_9AGAR</name>
<dbReference type="SUPFAM" id="SSF51905">
    <property type="entry name" value="FAD/NAD(P)-binding domain"/>
    <property type="match status" value="1"/>
</dbReference>
<feature type="signal peptide" evidence="17">
    <location>
        <begin position="1"/>
        <end position="21"/>
    </location>
</feature>
<feature type="binding site" evidence="16">
    <location>
        <position position="117"/>
    </location>
    <ligand>
        <name>FAD</name>
        <dbReference type="ChEBI" id="CHEBI:57692"/>
    </ligand>
</feature>
<dbReference type="InterPro" id="IPR000172">
    <property type="entry name" value="GMC_OxRdtase_N"/>
</dbReference>
<dbReference type="PROSITE" id="PS00624">
    <property type="entry name" value="GMC_OXRED_2"/>
    <property type="match status" value="1"/>
</dbReference>
<comment type="catalytic activity">
    <reaction evidence="10">
        <text>pyranose + acceptor = pyranos-2-ulose + reduced acceptor.</text>
        <dbReference type="EC" id="1.1.99.29"/>
    </reaction>
</comment>
<dbReference type="InterPro" id="IPR036188">
    <property type="entry name" value="FAD/NAD-bd_sf"/>
</dbReference>
<feature type="active site" description="Proton donor" evidence="15">
    <location>
        <position position="570"/>
    </location>
</feature>
<evidence type="ECO:0000259" key="18">
    <source>
        <dbReference type="PROSITE" id="PS00624"/>
    </source>
</evidence>
<comment type="catalytic activity">
    <reaction evidence="13">
        <text>a pyranoside + acceptor = a pyranosid-3-ulose + reduced acceptor.</text>
        <dbReference type="EC" id="1.1.99.29"/>
    </reaction>
</comment>
<evidence type="ECO:0000256" key="14">
    <source>
        <dbReference type="ARBA" id="ARBA00034059"/>
    </source>
</evidence>
<accession>A0A409XX60</accession>
<comment type="subcellular location">
    <subcellularLocation>
        <location evidence="2">Secreted</location>
    </subcellularLocation>
</comment>
<evidence type="ECO:0000256" key="16">
    <source>
        <dbReference type="PIRSR" id="PIRSR000137-2"/>
    </source>
</evidence>
<dbReference type="Gene3D" id="3.30.560.10">
    <property type="entry name" value="Glucose Oxidase, domain 3"/>
    <property type="match status" value="1"/>
</dbReference>
<keyword evidence="7" id="KW-0285">Flavoprotein</keyword>
<dbReference type="InterPro" id="IPR012132">
    <property type="entry name" value="GMC_OxRdtase"/>
</dbReference>
<evidence type="ECO:0000256" key="8">
    <source>
        <dbReference type="ARBA" id="ARBA00022827"/>
    </source>
</evidence>
<evidence type="ECO:0000256" key="6">
    <source>
        <dbReference type="ARBA" id="ARBA00022525"/>
    </source>
</evidence>
<comment type="catalytic activity">
    <reaction evidence="11">
        <text>pyranose + acceptor = pyranos-2,3-diulose + reduced acceptor.</text>
        <dbReference type="EC" id="1.1.99.29"/>
    </reaction>
</comment>